<accession>A0ACC1PTV0</accession>
<protein>
    <submittedName>
        <fullName evidence="1">Uncharacterized protein</fullName>
    </submittedName>
</protein>
<organism evidence="1 2">
    <name type="scientific">Trametes sanguinea</name>
    <dbReference type="NCBI Taxonomy" id="158606"/>
    <lineage>
        <taxon>Eukaryota</taxon>
        <taxon>Fungi</taxon>
        <taxon>Dikarya</taxon>
        <taxon>Basidiomycota</taxon>
        <taxon>Agaricomycotina</taxon>
        <taxon>Agaricomycetes</taxon>
        <taxon>Polyporales</taxon>
        <taxon>Polyporaceae</taxon>
        <taxon>Trametes</taxon>
    </lineage>
</organism>
<reference evidence="1" key="1">
    <citation type="submission" date="2022-08" db="EMBL/GenBank/DDBJ databases">
        <title>Genome Sequence of Pycnoporus sanguineus.</title>
        <authorList>
            <person name="Buettner E."/>
        </authorList>
    </citation>
    <scope>NUCLEOTIDE SEQUENCE</scope>
    <source>
        <strain evidence="1">CG-C14</strain>
    </source>
</reference>
<proteinExistence type="predicted"/>
<evidence type="ECO:0000313" key="2">
    <source>
        <dbReference type="Proteomes" id="UP001144978"/>
    </source>
</evidence>
<dbReference type="Proteomes" id="UP001144978">
    <property type="component" value="Unassembled WGS sequence"/>
</dbReference>
<gene>
    <name evidence="1" type="ORF">NUW54_g6066</name>
</gene>
<keyword evidence="2" id="KW-1185">Reference proteome</keyword>
<dbReference type="EMBL" id="JANSHE010001572">
    <property type="protein sequence ID" value="KAJ3002039.1"/>
    <property type="molecule type" value="Genomic_DNA"/>
</dbReference>
<name>A0ACC1PTV0_9APHY</name>
<evidence type="ECO:0000313" key="1">
    <source>
        <dbReference type="EMBL" id="KAJ3002039.1"/>
    </source>
</evidence>
<sequence>MQFTAIFTALAAFAVTQVSAGSYIVREYDALGATDQGALHTCLDNYRTDNWTGTLNMGTARSEPMRACLHHIRREYAGIEAFLTKRTSLTDEDFRRIRENLHI</sequence>
<comment type="caution">
    <text evidence="1">The sequence shown here is derived from an EMBL/GenBank/DDBJ whole genome shotgun (WGS) entry which is preliminary data.</text>
</comment>